<protein>
    <submittedName>
        <fullName evidence="1">Uncharacterized protein</fullName>
    </submittedName>
</protein>
<gene>
    <name evidence="1" type="ORF">MRB53_011676</name>
</gene>
<dbReference type="Proteomes" id="UP001234297">
    <property type="component" value="Chromosome 3"/>
</dbReference>
<comment type="caution">
    <text evidence="1">The sequence shown here is derived from an EMBL/GenBank/DDBJ whole genome shotgun (WGS) entry which is preliminary data.</text>
</comment>
<dbReference type="EMBL" id="CM056811">
    <property type="protein sequence ID" value="KAJ8637409.1"/>
    <property type="molecule type" value="Genomic_DNA"/>
</dbReference>
<organism evidence="1 2">
    <name type="scientific">Persea americana</name>
    <name type="common">Avocado</name>
    <dbReference type="NCBI Taxonomy" id="3435"/>
    <lineage>
        <taxon>Eukaryota</taxon>
        <taxon>Viridiplantae</taxon>
        <taxon>Streptophyta</taxon>
        <taxon>Embryophyta</taxon>
        <taxon>Tracheophyta</taxon>
        <taxon>Spermatophyta</taxon>
        <taxon>Magnoliopsida</taxon>
        <taxon>Magnoliidae</taxon>
        <taxon>Laurales</taxon>
        <taxon>Lauraceae</taxon>
        <taxon>Persea</taxon>
    </lineage>
</organism>
<proteinExistence type="predicted"/>
<accession>A0ACC2LWJ0</accession>
<reference evidence="1 2" key="1">
    <citation type="journal article" date="2022" name="Hortic Res">
        <title>A haplotype resolved chromosomal level avocado genome allows analysis of novel avocado genes.</title>
        <authorList>
            <person name="Nath O."/>
            <person name="Fletcher S.J."/>
            <person name="Hayward A."/>
            <person name="Shaw L.M."/>
            <person name="Masouleh A.K."/>
            <person name="Furtado A."/>
            <person name="Henry R.J."/>
            <person name="Mitter N."/>
        </authorList>
    </citation>
    <scope>NUCLEOTIDE SEQUENCE [LARGE SCALE GENOMIC DNA]</scope>
    <source>
        <strain evidence="2">cv. Hass</strain>
    </source>
</reference>
<sequence>MPDFTSGMDLSLFFVQLCPACSSNWLSSYFESKDLDRGEEETGTPNQSIISTDLFLAGAGQSTIHLKADRSPSNINRERCQTKVL</sequence>
<evidence type="ECO:0000313" key="2">
    <source>
        <dbReference type="Proteomes" id="UP001234297"/>
    </source>
</evidence>
<name>A0ACC2LWJ0_PERAE</name>
<keyword evidence="2" id="KW-1185">Reference proteome</keyword>
<evidence type="ECO:0000313" key="1">
    <source>
        <dbReference type="EMBL" id="KAJ8637409.1"/>
    </source>
</evidence>